<dbReference type="EMBL" id="KV417578">
    <property type="protein sequence ID" value="KZP17830.1"/>
    <property type="molecule type" value="Genomic_DNA"/>
</dbReference>
<evidence type="ECO:0000313" key="3">
    <source>
        <dbReference type="Proteomes" id="UP000076532"/>
    </source>
</evidence>
<feature type="region of interest" description="Disordered" evidence="1">
    <location>
        <begin position="1"/>
        <end position="21"/>
    </location>
</feature>
<organism evidence="2 3">
    <name type="scientific">Athelia psychrophila</name>
    <dbReference type="NCBI Taxonomy" id="1759441"/>
    <lineage>
        <taxon>Eukaryota</taxon>
        <taxon>Fungi</taxon>
        <taxon>Dikarya</taxon>
        <taxon>Basidiomycota</taxon>
        <taxon>Agaricomycotina</taxon>
        <taxon>Agaricomycetes</taxon>
        <taxon>Agaricomycetidae</taxon>
        <taxon>Atheliales</taxon>
        <taxon>Atheliaceae</taxon>
        <taxon>Athelia</taxon>
    </lineage>
</organism>
<accession>A0A166GH62</accession>
<proteinExistence type="predicted"/>
<evidence type="ECO:0000256" key="1">
    <source>
        <dbReference type="SAM" id="MobiDB-lite"/>
    </source>
</evidence>
<dbReference type="Proteomes" id="UP000076532">
    <property type="component" value="Unassembled WGS sequence"/>
</dbReference>
<reference evidence="2 3" key="1">
    <citation type="journal article" date="2016" name="Mol. Biol. Evol.">
        <title>Comparative Genomics of Early-Diverging Mushroom-Forming Fungi Provides Insights into the Origins of Lignocellulose Decay Capabilities.</title>
        <authorList>
            <person name="Nagy L.G."/>
            <person name="Riley R."/>
            <person name="Tritt A."/>
            <person name="Adam C."/>
            <person name="Daum C."/>
            <person name="Floudas D."/>
            <person name="Sun H."/>
            <person name="Yadav J.S."/>
            <person name="Pangilinan J."/>
            <person name="Larsson K.H."/>
            <person name="Matsuura K."/>
            <person name="Barry K."/>
            <person name="Labutti K."/>
            <person name="Kuo R."/>
            <person name="Ohm R.A."/>
            <person name="Bhattacharya S.S."/>
            <person name="Shirouzu T."/>
            <person name="Yoshinaga Y."/>
            <person name="Martin F.M."/>
            <person name="Grigoriev I.V."/>
            <person name="Hibbett D.S."/>
        </authorList>
    </citation>
    <scope>NUCLEOTIDE SEQUENCE [LARGE SCALE GENOMIC DNA]</scope>
    <source>
        <strain evidence="2 3">CBS 109695</strain>
    </source>
</reference>
<name>A0A166GH62_9AGAM</name>
<dbReference type="AlphaFoldDB" id="A0A166GH62"/>
<sequence>MKSSVRLAKTGGPRPRAHKEAAMNRLAADMDGHQLHRYREGRAWGYTQDDLDVQ</sequence>
<gene>
    <name evidence="2" type="ORF">FIBSPDRAFT_864456</name>
</gene>
<keyword evidence="3" id="KW-1185">Reference proteome</keyword>
<feature type="non-terminal residue" evidence="2">
    <location>
        <position position="1"/>
    </location>
</feature>
<evidence type="ECO:0000313" key="2">
    <source>
        <dbReference type="EMBL" id="KZP17830.1"/>
    </source>
</evidence>
<protein>
    <submittedName>
        <fullName evidence="2">Uncharacterized protein</fullName>
    </submittedName>
</protein>